<dbReference type="InterPro" id="IPR036322">
    <property type="entry name" value="WD40_repeat_dom_sf"/>
</dbReference>
<reference evidence="2 3" key="2">
    <citation type="submission" date="2024-07" db="EMBL/GenBank/DDBJ databases">
        <authorList>
            <person name="Akdeniz Z."/>
        </authorList>
    </citation>
    <scope>NUCLEOTIDE SEQUENCE [LARGE SCALE GENOMIC DNA]</scope>
</reference>
<gene>
    <name evidence="2" type="ORF">HINF_LOCUS44922</name>
    <name evidence="1" type="ORF">HINF_LOCUS58380</name>
</gene>
<organism evidence="1">
    <name type="scientific">Hexamita inflata</name>
    <dbReference type="NCBI Taxonomy" id="28002"/>
    <lineage>
        <taxon>Eukaryota</taxon>
        <taxon>Metamonada</taxon>
        <taxon>Diplomonadida</taxon>
        <taxon>Hexamitidae</taxon>
        <taxon>Hexamitinae</taxon>
        <taxon>Hexamita</taxon>
    </lineage>
</organism>
<name>A0AA86UT86_9EUKA</name>
<dbReference type="EMBL" id="CAXDID020000193">
    <property type="protein sequence ID" value="CAL6052588.1"/>
    <property type="molecule type" value="Genomic_DNA"/>
</dbReference>
<accession>A0AA86UT86</accession>
<dbReference type="SUPFAM" id="SSF50978">
    <property type="entry name" value="WD40 repeat-like"/>
    <property type="match status" value="1"/>
</dbReference>
<evidence type="ECO:0000313" key="2">
    <source>
        <dbReference type="EMBL" id="CAL6052588.1"/>
    </source>
</evidence>
<proteinExistence type="predicted"/>
<sequence>MEITDVIPDLAGIIEPKICLNKQIVNMRINSVKFSPSAKYVVCICGSFVIIYRTLSQKAFYCQRFQEIITQIYVSPCEKYCICASAFNIYYIDIETQLNKFYNGEIIPNSEFQLICSHYQPLELIGVKFLYKAENITLIFTILLKNQIKLMEFEQFEFKNSQMIQIQYEHVKIINDIIITYLKSQIIILDRDLNIVGATESISQVDKIFFEQHFDQDNNEVLVDSIILVGFQQIQYFLVEYVSHPFIQSQSLNEYLVSTNNKTYQSGQQTVVLTPLLQCENNYGVIQHLYLSKDKQSAGICNQTQIINCVLFSDFAQYYSSQSVDAIFSGADIKNCLDSIYCLVYDNQKILLFFDELQQNFSHYQIGLKQLQNNQVYVEREDDFDKFPGFKNQRLVDTGKLNCQKFQGVDKQQECQPHQRSTRKHKL</sequence>
<reference evidence="1" key="1">
    <citation type="submission" date="2023-06" db="EMBL/GenBank/DDBJ databases">
        <authorList>
            <person name="Kurt Z."/>
        </authorList>
    </citation>
    <scope>NUCLEOTIDE SEQUENCE</scope>
</reference>
<keyword evidence="3" id="KW-1185">Reference proteome</keyword>
<evidence type="ECO:0000313" key="3">
    <source>
        <dbReference type="Proteomes" id="UP001642409"/>
    </source>
</evidence>
<dbReference type="AlphaFoldDB" id="A0AA86UT86"/>
<dbReference type="Proteomes" id="UP001642409">
    <property type="component" value="Unassembled WGS sequence"/>
</dbReference>
<evidence type="ECO:0000313" key="1">
    <source>
        <dbReference type="EMBL" id="CAI9970735.1"/>
    </source>
</evidence>
<protein>
    <submittedName>
        <fullName evidence="1">Uncharacterized protein</fullName>
    </submittedName>
</protein>
<dbReference type="EMBL" id="CATOUU010001083">
    <property type="protein sequence ID" value="CAI9970735.1"/>
    <property type="molecule type" value="Genomic_DNA"/>
</dbReference>
<comment type="caution">
    <text evidence="1">The sequence shown here is derived from an EMBL/GenBank/DDBJ whole genome shotgun (WGS) entry which is preliminary data.</text>
</comment>